<gene>
    <name evidence="9" type="primary">LOC117572434</name>
</gene>
<dbReference type="PRINTS" id="PR00237">
    <property type="entry name" value="GPCRRHODOPSN"/>
</dbReference>
<accession>A0A6P8Z2L5</accession>
<feature type="transmembrane region" description="Helical" evidence="6">
    <location>
        <begin position="104"/>
        <end position="122"/>
    </location>
</feature>
<name>A0A6P8Z2L5_DROAB</name>
<comment type="subcellular location">
    <subcellularLocation>
        <location evidence="1">Membrane</location>
    </subcellularLocation>
</comment>
<dbReference type="Pfam" id="PF10324">
    <property type="entry name" value="7TM_GPCR_Srw"/>
    <property type="match status" value="1"/>
</dbReference>
<sequence length="416" mass="48436">MMQDLAMTQPPMKFNESMLKDLHLTTFELQDFLHRLIDFQMKNHSQPDECRGYCQGDIYKWVGAYNGIHGYVSLLICIFGTIANILNIMVLTRKEMAKAPINNILKWLAVADMFVMLEYIPYTTYQYIYMKPGEKDLSYSWAVYILVHMHFTQILHTISIGLTVTLAVWRYVAISKLFPSLIHRHPNGSCANFLLAHSREAILFPFIISPILCLPTYFVFKVRETLEVDTKEHEAMYHVYFDTDSMLFRFNFWIHSVIIKLLPCFILTVISLVLMHVLCEASRRRLKLKDYDNPTKYAIQLNLNEHKSRRPPRCDRRNDRTTLLLVAVLILFLVTEFPQGLLGLLSGVLEKCFFAHCYPPFGELMDLLALINAAVGFVLYGLMSKQFRTTFRSLFFKRHFGSSEMTRLTRVTTTCV</sequence>
<evidence type="ECO:0000313" key="9">
    <source>
        <dbReference type="RefSeq" id="XP_034111152.1"/>
    </source>
</evidence>
<dbReference type="PANTHER" id="PTHR46273">
    <property type="entry name" value="MYOSUPPRESSIN RECEPTOR 1, ISOFORM B-RELATED"/>
    <property type="match status" value="1"/>
</dbReference>
<dbReference type="CDD" id="cd14978">
    <property type="entry name" value="7tmA_FMRFamide_R-like"/>
    <property type="match status" value="1"/>
</dbReference>
<dbReference type="PANTHER" id="PTHR46273:SF4">
    <property type="entry name" value="AT19640P"/>
    <property type="match status" value="1"/>
</dbReference>
<evidence type="ECO:0000256" key="4">
    <source>
        <dbReference type="ARBA" id="ARBA00022989"/>
    </source>
</evidence>
<dbReference type="InterPro" id="IPR000276">
    <property type="entry name" value="GPCR_Rhodpsn"/>
</dbReference>
<dbReference type="GO" id="GO:0008528">
    <property type="term" value="F:G protein-coupled peptide receptor activity"/>
    <property type="evidence" value="ECO:0007669"/>
    <property type="project" value="InterPro"/>
</dbReference>
<dbReference type="RefSeq" id="XP_034111152.1">
    <property type="nucleotide sequence ID" value="XM_034255261.2"/>
</dbReference>
<dbReference type="Proteomes" id="UP000515160">
    <property type="component" value="Chromosome 3"/>
</dbReference>
<feature type="transmembrane region" description="Helical" evidence="6">
    <location>
        <begin position="364"/>
        <end position="383"/>
    </location>
</feature>
<dbReference type="InterPro" id="IPR017452">
    <property type="entry name" value="GPCR_Rhodpsn_7TM"/>
</dbReference>
<keyword evidence="8" id="KW-1185">Reference proteome</keyword>
<dbReference type="AlphaFoldDB" id="A0A6P8Z2L5"/>
<feature type="transmembrane region" description="Helical" evidence="6">
    <location>
        <begin position="142"/>
        <end position="169"/>
    </location>
</feature>
<dbReference type="InterPro" id="IPR019427">
    <property type="entry name" value="7TM_GPCR_serpentine_rcpt_Srw"/>
</dbReference>
<feature type="transmembrane region" description="Helical" evidence="6">
    <location>
        <begin position="252"/>
        <end position="279"/>
    </location>
</feature>
<reference evidence="9" key="1">
    <citation type="submission" date="2025-08" db="UniProtKB">
        <authorList>
            <consortium name="RefSeq"/>
        </authorList>
    </citation>
    <scope>IDENTIFICATION</scope>
    <source>
        <strain evidence="9">15112-1751.03</strain>
        <tissue evidence="9">Whole Adult</tissue>
    </source>
</reference>
<dbReference type="GeneID" id="117572434"/>
<dbReference type="InterPro" id="IPR053219">
    <property type="entry name" value="GPCR_Dmsr-1"/>
</dbReference>
<evidence type="ECO:0000256" key="1">
    <source>
        <dbReference type="ARBA" id="ARBA00004370"/>
    </source>
</evidence>
<keyword evidence="9" id="KW-0675">Receptor</keyword>
<evidence type="ECO:0000256" key="2">
    <source>
        <dbReference type="ARBA" id="ARBA00010663"/>
    </source>
</evidence>
<dbReference type="Gene3D" id="1.20.1070.10">
    <property type="entry name" value="Rhodopsin 7-helix transmembrane proteins"/>
    <property type="match status" value="1"/>
</dbReference>
<feature type="transmembrane region" description="Helical" evidence="6">
    <location>
        <begin position="68"/>
        <end position="92"/>
    </location>
</feature>
<keyword evidence="3 6" id="KW-0812">Transmembrane</keyword>
<evidence type="ECO:0000256" key="6">
    <source>
        <dbReference type="SAM" id="Phobius"/>
    </source>
</evidence>
<feature type="transmembrane region" description="Helical" evidence="6">
    <location>
        <begin position="201"/>
        <end position="220"/>
    </location>
</feature>
<evidence type="ECO:0000259" key="7">
    <source>
        <dbReference type="PROSITE" id="PS50262"/>
    </source>
</evidence>
<keyword evidence="5 6" id="KW-0472">Membrane</keyword>
<dbReference type="SUPFAM" id="SSF81321">
    <property type="entry name" value="Family A G protein-coupled receptor-like"/>
    <property type="match status" value="1"/>
</dbReference>
<protein>
    <submittedName>
        <fullName evidence="9">G-protein coupled receptor dmsr-1 isoform X1</fullName>
    </submittedName>
</protein>
<dbReference type="OrthoDB" id="5864054at2759"/>
<evidence type="ECO:0000313" key="8">
    <source>
        <dbReference type="Proteomes" id="UP000515160"/>
    </source>
</evidence>
<proteinExistence type="inferred from homology"/>
<evidence type="ECO:0000256" key="5">
    <source>
        <dbReference type="ARBA" id="ARBA00023136"/>
    </source>
</evidence>
<dbReference type="PROSITE" id="PS50262">
    <property type="entry name" value="G_PROTEIN_RECEP_F1_2"/>
    <property type="match status" value="1"/>
</dbReference>
<feature type="domain" description="G-protein coupled receptors family 1 profile" evidence="7">
    <location>
        <begin position="83"/>
        <end position="380"/>
    </location>
</feature>
<dbReference type="GO" id="GO:0005886">
    <property type="term" value="C:plasma membrane"/>
    <property type="evidence" value="ECO:0007669"/>
    <property type="project" value="TreeGrafter"/>
</dbReference>
<keyword evidence="4 6" id="KW-1133">Transmembrane helix</keyword>
<evidence type="ECO:0000256" key="3">
    <source>
        <dbReference type="ARBA" id="ARBA00022692"/>
    </source>
</evidence>
<comment type="similarity">
    <text evidence="2">Belongs to the G-protein coupled receptor 1 family.</text>
</comment>
<feature type="transmembrane region" description="Helical" evidence="6">
    <location>
        <begin position="323"/>
        <end position="344"/>
    </location>
</feature>
<organism evidence="8 9">
    <name type="scientific">Drosophila albomicans</name>
    <name type="common">Fruit fly</name>
    <dbReference type="NCBI Taxonomy" id="7291"/>
    <lineage>
        <taxon>Eukaryota</taxon>
        <taxon>Metazoa</taxon>
        <taxon>Ecdysozoa</taxon>
        <taxon>Arthropoda</taxon>
        <taxon>Hexapoda</taxon>
        <taxon>Insecta</taxon>
        <taxon>Pterygota</taxon>
        <taxon>Neoptera</taxon>
        <taxon>Endopterygota</taxon>
        <taxon>Diptera</taxon>
        <taxon>Brachycera</taxon>
        <taxon>Muscomorpha</taxon>
        <taxon>Ephydroidea</taxon>
        <taxon>Drosophilidae</taxon>
        <taxon>Drosophila</taxon>
    </lineage>
</organism>